<dbReference type="Proteomes" id="UP000054324">
    <property type="component" value="Unassembled WGS sequence"/>
</dbReference>
<dbReference type="EMBL" id="KL596829">
    <property type="protein sequence ID" value="KER23916.1"/>
    <property type="molecule type" value="Genomic_DNA"/>
</dbReference>
<dbReference type="KEGG" id="ovi:T265_08283"/>
<sequence length="162" mass="18795">MNAKRMCYMDHSFFNKKTADWQSRCLAGWREKQTVSDSIISNSFVYNKQKSKGVYRKWAFKYTVDGKVRGSNTTSATRLPLSRLGHRGSILALVLPSGCIVVWYRKGDFQTSTLDEDFVLNLVFTKESTESLVYDILQLNVLHTGRLMFQLARRSRYLRIFS</sequence>
<protein>
    <submittedName>
        <fullName evidence="1">Uncharacterized protein</fullName>
    </submittedName>
</protein>
<gene>
    <name evidence="1" type="ORF">T265_08283</name>
</gene>
<dbReference type="OrthoDB" id="191995at2759"/>
<reference evidence="1 2" key="1">
    <citation type="submission" date="2013-11" db="EMBL/GenBank/DDBJ databases">
        <title>Opisthorchis viverrini - life in the bile duct.</title>
        <authorList>
            <person name="Young N.D."/>
            <person name="Nagarajan N."/>
            <person name="Lin S.J."/>
            <person name="Korhonen P.K."/>
            <person name="Jex A.R."/>
            <person name="Hall R.S."/>
            <person name="Safavi-Hemami H."/>
            <person name="Kaewkong W."/>
            <person name="Bertrand D."/>
            <person name="Gao S."/>
            <person name="Seet Q."/>
            <person name="Wongkham S."/>
            <person name="Teh B.T."/>
            <person name="Wongkham C."/>
            <person name="Intapan P.M."/>
            <person name="Maleewong W."/>
            <person name="Yang X."/>
            <person name="Hu M."/>
            <person name="Wang Z."/>
            <person name="Hofmann A."/>
            <person name="Sternberg P.W."/>
            <person name="Tan P."/>
            <person name="Wang J."/>
            <person name="Gasser R.B."/>
        </authorList>
    </citation>
    <scope>NUCLEOTIDE SEQUENCE [LARGE SCALE GENOMIC DNA]</scope>
</reference>
<proteinExistence type="predicted"/>
<dbReference type="AlphaFoldDB" id="A0A074Z9K5"/>
<name>A0A074Z9K5_OPIVI</name>
<evidence type="ECO:0000313" key="2">
    <source>
        <dbReference type="Proteomes" id="UP000054324"/>
    </source>
</evidence>
<dbReference type="RefSeq" id="XP_009172303.1">
    <property type="nucleotide sequence ID" value="XM_009174039.1"/>
</dbReference>
<evidence type="ECO:0000313" key="1">
    <source>
        <dbReference type="EMBL" id="KER23916.1"/>
    </source>
</evidence>
<organism evidence="1 2">
    <name type="scientific">Opisthorchis viverrini</name>
    <name type="common">Southeast Asian liver fluke</name>
    <dbReference type="NCBI Taxonomy" id="6198"/>
    <lineage>
        <taxon>Eukaryota</taxon>
        <taxon>Metazoa</taxon>
        <taxon>Spiralia</taxon>
        <taxon>Lophotrochozoa</taxon>
        <taxon>Platyhelminthes</taxon>
        <taxon>Trematoda</taxon>
        <taxon>Digenea</taxon>
        <taxon>Opisthorchiida</taxon>
        <taxon>Opisthorchiata</taxon>
        <taxon>Opisthorchiidae</taxon>
        <taxon>Opisthorchis</taxon>
    </lineage>
</organism>
<dbReference type="GeneID" id="20322462"/>
<accession>A0A074Z9K5</accession>
<keyword evidence="2" id="KW-1185">Reference proteome</keyword>
<dbReference type="CTD" id="20322462"/>